<dbReference type="eggNOG" id="COG2203">
    <property type="taxonomic scope" value="Bacteria"/>
</dbReference>
<dbReference type="KEGG" id="sdr:SCD_n02315"/>
<dbReference type="eggNOG" id="COG5001">
    <property type="taxonomic scope" value="Bacteria"/>
</dbReference>
<dbReference type="STRING" id="1163617.SCD_n02315"/>
<dbReference type="SUPFAM" id="SSF55781">
    <property type="entry name" value="GAF domain-like"/>
    <property type="match status" value="1"/>
</dbReference>
<dbReference type="SUPFAM" id="SSF55073">
    <property type="entry name" value="Nucleotide cyclase"/>
    <property type="match status" value="1"/>
</dbReference>
<dbReference type="GO" id="GO:0071111">
    <property type="term" value="F:cyclic-guanylate-specific phosphodiesterase activity"/>
    <property type="evidence" value="ECO:0007669"/>
    <property type="project" value="InterPro"/>
</dbReference>
<dbReference type="SUPFAM" id="SSF141868">
    <property type="entry name" value="EAL domain-like"/>
    <property type="match status" value="1"/>
</dbReference>
<dbReference type="InterPro" id="IPR035919">
    <property type="entry name" value="EAL_sf"/>
</dbReference>
<accession>S6AD35</accession>
<dbReference type="FunFam" id="3.30.70.270:FF:000001">
    <property type="entry name" value="Diguanylate cyclase domain protein"/>
    <property type="match status" value="1"/>
</dbReference>
<protein>
    <recommendedName>
        <fullName evidence="5">Diguanylate cyclase/phosphodiesterase</fullName>
    </recommendedName>
</protein>
<evidence type="ECO:0008006" key="5">
    <source>
        <dbReference type="Google" id="ProtNLM"/>
    </source>
</evidence>
<dbReference type="InterPro" id="IPR050706">
    <property type="entry name" value="Cyclic-di-GMP_PDE-like"/>
</dbReference>
<evidence type="ECO:0000259" key="1">
    <source>
        <dbReference type="PROSITE" id="PS50883"/>
    </source>
</evidence>
<dbReference type="InterPro" id="IPR029016">
    <property type="entry name" value="GAF-like_dom_sf"/>
</dbReference>
<dbReference type="PANTHER" id="PTHR33121:SF71">
    <property type="entry name" value="OXYGEN SENSOR PROTEIN DOSP"/>
    <property type="match status" value="1"/>
</dbReference>
<feature type="domain" description="GGDEF" evidence="2">
    <location>
        <begin position="212"/>
        <end position="345"/>
    </location>
</feature>
<gene>
    <name evidence="3" type="ORF">SCD_n02315</name>
</gene>
<dbReference type="SMART" id="SM00267">
    <property type="entry name" value="GGDEF"/>
    <property type="match status" value="1"/>
</dbReference>
<dbReference type="EMBL" id="AP013066">
    <property type="protein sequence ID" value="BAN36123.1"/>
    <property type="molecule type" value="Genomic_DNA"/>
</dbReference>
<dbReference type="CDD" id="cd01948">
    <property type="entry name" value="EAL"/>
    <property type="match status" value="1"/>
</dbReference>
<dbReference type="SMART" id="SM00052">
    <property type="entry name" value="EAL"/>
    <property type="match status" value="1"/>
</dbReference>
<name>S6AD35_SULDS</name>
<dbReference type="InterPro" id="IPR000160">
    <property type="entry name" value="GGDEF_dom"/>
</dbReference>
<dbReference type="NCBIfam" id="TIGR00254">
    <property type="entry name" value="GGDEF"/>
    <property type="match status" value="1"/>
</dbReference>
<evidence type="ECO:0000313" key="4">
    <source>
        <dbReference type="Proteomes" id="UP000015559"/>
    </source>
</evidence>
<dbReference type="Pfam" id="PF00563">
    <property type="entry name" value="EAL"/>
    <property type="match status" value="1"/>
</dbReference>
<dbReference type="AlphaFoldDB" id="S6AD35"/>
<dbReference type="InterPro" id="IPR001633">
    <property type="entry name" value="EAL_dom"/>
</dbReference>
<dbReference type="CDD" id="cd01949">
    <property type="entry name" value="GGDEF"/>
    <property type="match status" value="1"/>
</dbReference>
<keyword evidence="4" id="KW-1185">Reference proteome</keyword>
<reference evidence="3 4" key="1">
    <citation type="journal article" date="2012" name="Appl. Environ. Microbiol.">
        <title>Draft genome sequence of a psychrotolerant sulfur-oxidizing bacterium, Sulfuricella denitrificans skB26, and proteomic insights into cold adaptation.</title>
        <authorList>
            <person name="Watanabe T."/>
            <person name="Kojima H."/>
            <person name="Fukui M."/>
        </authorList>
    </citation>
    <scope>NUCLEOTIDE SEQUENCE [LARGE SCALE GENOMIC DNA]</scope>
    <source>
        <strain evidence="4">skB26</strain>
    </source>
</reference>
<dbReference type="OrthoDB" id="9813903at2"/>
<dbReference type="InterPro" id="IPR043128">
    <property type="entry name" value="Rev_trsase/Diguanyl_cyclase"/>
</dbReference>
<proteinExistence type="predicted"/>
<feature type="domain" description="EAL" evidence="1">
    <location>
        <begin position="349"/>
        <end position="600"/>
    </location>
</feature>
<dbReference type="Gene3D" id="3.30.70.270">
    <property type="match status" value="1"/>
</dbReference>
<dbReference type="HOGENOM" id="CLU_000445_70_50_4"/>
<dbReference type="PROSITE" id="PS50887">
    <property type="entry name" value="GGDEF"/>
    <property type="match status" value="1"/>
</dbReference>
<dbReference type="Proteomes" id="UP000015559">
    <property type="component" value="Chromosome"/>
</dbReference>
<dbReference type="Gene3D" id="3.20.20.450">
    <property type="entry name" value="EAL domain"/>
    <property type="match status" value="1"/>
</dbReference>
<organism evidence="3 4">
    <name type="scientific">Sulfuricella denitrificans (strain DSM 22764 / NBRC 105220 / skB26)</name>
    <dbReference type="NCBI Taxonomy" id="1163617"/>
    <lineage>
        <taxon>Bacteria</taxon>
        <taxon>Pseudomonadati</taxon>
        <taxon>Pseudomonadota</taxon>
        <taxon>Betaproteobacteria</taxon>
        <taxon>Nitrosomonadales</taxon>
        <taxon>Sulfuricellaceae</taxon>
        <taxon>Sulfuricella</taxon>
    </lineage>
</organism>
<dbReference type="Gene3D" id="3.30.450.40">
    <property type="match status" value="1"/>
</dbReference>
<evidence type="ECO:0000313" key="3">
    <source>
        <dbReference type="EMBL" id="BAN36123.1"/>
    </source>
</evidence>
<dbReference type="PANTHER" id="PTHR33121">
    <property type="entry name" value="CYCLIC DI-GMP PHOSPHODIESTERASE PDEF"/>
    <property type="match status" value="1"/>
</dbReference>
<dbReference type="Pfam" id="PF00990">
    <property type="entry name" value="GGDEF"/>
    <property type="match status" value="1"/>
</dbReference>
<dbReference type="InterPro" id="IPR029787">
    <property type="entry name" value="Nucleotide_cyclase"/>
</dbReference>
<evidence type="ECO:0000259" key="2">
    <source>
        <dbReference type="PROSITE" id="PS50887"/>
    </source>
</evidence>
<dbReference type="PROSITE" id="PS50883">
    <property type="entry name" value="EAL"/>
    <property type="match status" value="1"/>
</dbReference>
<sequence>MESSQEQLSIYKALLMATKSLAQGNTPEEVLRAACDAIVAASEHVCLAWMYLGNPDSETIRPSYSVGRASEYTRDLVVDLSPEAMKGPGRRSLAKNEPVLVQIDSDPSFGIWREKAIRYGFQEGLTLPIGDPDQPFRGLIVVFVDTREYFEQIGMEPFIAFAQLATVALDQARLKVSLEEMASIDPLTNLLNRRAFQEVVNREYACAKRSAKPFSMLLFDLDRFKMLNDNYGHDIGDKILLGVSDTAKITLRTTDWLSRWGGEEFLAILPDTDERGAFKIAERLRGEIEKFSIQLNNQKIKTTASIGIASYPRDGDTPDFLLKAADAALYEAKKSGRNRVVEARDKREVYSIAAKLNTAIESNRLMPAYQVIVDLKTGKPVAEEALARLIDESGNVIEATDFISAAMELQLTHLVDYQIIRQTMSHCATNIASGGQDIAHFVNISADLLLHQDLVQGLFAEAQAACISCGVDLGPTKPMVLEITERQLLGDANAVKAKLAPFIDFGMRLAIDDFGSGYSSFQYLADLPISFLKIEGSLIKQLNDKRVRQIVKRISDIAKDLQLTTIAEFVEDADTADILCELEIDWAQGYFFGHPVLSRQ</sequence>